<comment type="similarity">
    <text evidence="8">Belongs to the tRNA nucleotidyltransferase/poly(A) polymerase family.</text>
</comment>
<dbReference type="Gene3D" id="3.30.460.10">
    <property type="entry name" value="Beta Polymerase, domain 2"/>
    <property type="match status" value="1"/>
</dbReference>
<dbReference type="GO" id="GO:0016779">
    <property type="term" value="F:nucleotidyltransferase activity"/>
    <property type="evidence" value="ECO:0007669"/>
    <property type="project" value="UniProtKB-KW"/>
</dbReference>
<evidence type="ECO:0000256" key="7">
    <source>
        <dbReference type="ARBA" id="ARBA00022842"/>
    </source>
</evidence>
<evidence type="ECO:0000259" key="9">
    <source>
        <dbReference type="Pfam" id="PF01743"/>
    </source>
</evidence>
<dbReference type="Pfam" id="PF01966">
    <property type="entry name" value="HD"/>
    <property type="match status" value="1"/>
</dbReference>
<sequence>MWVQFLLGAPFDSLRSLRASPNKMKQDKHKFEIPKEIANVSQVLSRAGFENFLVGGCVRDLIIGRTPKDWDIATIALPEDIIKLFPKTFYENDYGTVGVVDENVEDVTLRTVEVTPYRLESGYSDFRRPDSVEWGKTIQDDLARRDFTVNALAYSIENEELLDLFEGQKDIEKKLIRTVGNPDERFGEDALRMLRALRLASELNFAIELETQNAIEKNSKLLEHISSERIRDEFSKIILSDEPALALDLTARLGLLKYISPEFEKGIGVEQNQAHAYTVWEHLLRSLNHSAKKNFPFHVRLAAFIHDVAKPHTRVWKNNQWTFYGHEVVGAKLARIILENLRFPKETIDKTVKLVRWHMFFSDTEQISLSAVRRIIRNVGVDLIWDLVNLRTSDRIGTGRPKEVPYRLRKYKSMIEEALRDPISVKQLALNGASIMKLTNTGPGPHIGFILEILLSEVLEKPELNTKEYLEKRVLELHALEIKELAVLGKEARIKNEGEEEKEVGKIREEYKVD</sequence>
<evidence type="ECO:0000313" key="13">
    <source>
        <dbReference type="Proteomes" id="UP000230758"/>
    </source>
</evidence>
<evidence type="ECO:0000256" key="1">
    <source>
        <dbReference type="ARBA" id="ARBA00001946"/>
    </source>
</evidence>
<keyword evidence="8" id="KW-0694">RNA-binding</keyword>
<dbReference type="GO" id="GO:0000049">
    <property type="term" value="F:tRNA binding"/>
    <property type="evidence" value="ECO:0007669"/>
    <property type="project" value="TreeGrafter"/>
</dbReference>
<accession>A0A2M7WRI6</accession>
<dbReference type="PANTHER" id="PTHR46173">
    <property type="entry name" value="CCA TRNA NUCLEOTIDYLTRANSFERASE 1, MITOCHONDRIAL"/>
    <property type="match status" value="1"/>
</dbReference>
<dbReference type="InterPro" id="IPR003607">
    <property type="entry name" value="HD/PDEase_dom"/>
</dbReference>
<keyword evidence="3" id="KW-0819">tRNA processing</keyword>
<evidence type="ECO:0000256" key="2">
    <source>
        <dbReference type="ARBA" id="ARBA00022679"/>
    </source>
</evidence>
<dbReference type="PANTHER" id="PTHR46173:SF1">
    <property type="entry name" value="CCA TRNA NUCLEOTIDYLTRANSFERASE 1, MITOCHONDRIAL"/>
    <property type="match status" value="1"/>
</dbReference>
<evidence type="ECO:0000256" key="6">
    <source>
        <dbReference type="ARBA" id="ARBA00022741"/>
    </source>
</evidence>
<evidence type="ECO:0000313" key="12">
    <source>
        <dbReference type="EMBL" id="PJA32620.1"/>
    </source>
</evidence>
<dbReference type="AlphaFoldDB" id="A0A2M7WRI6"/>
<comment type="cofactor">
    <cofactor evidence="1">
        <name>Mg(2+)</name>
        <dbReference type="ChEBI" id="CHEBI:18420"/>
    </cofactor>
</comment>
<dbReference type="InterPro" id="IPR050264">
    <property type="entry name" value="Bact_CCA-adding_enz_type3_sf"/>
</dbReference>
<dbReference type="GO" id="GO:0008033">
    <property type="term" value="P:tRNA processing"/>
    <property type="evidence" value="ECO:0007669"/>
    <property type="project" value="UniProtKB-KW"/>
</dbReference>
<reference evidence="13" key="1">
    <citation type="submission" date="2017-09" db="EMBL/GenBank/DDBJ databases">
        <title>Depth-based differentiation of microbial function through sediment-hosted aquifers and enrichment of novel symbionts in the deep terrestrial subsurface.</title>
        <authorList>
            <person name="Probst A.J."/>
            <person name="Ladd B."/>
            <person name="Jarett J.K."/>
            <person name="Geller-Mcgrath D.E."/>
            <person name="Sieber C.M.K."/>
            <person name="Emerson J.B."/>
            <person name="Anantharaman K."/>
            <person name="Thomas B.C."/>
            <person name="Malmstrom R."/>
            <person name="Stieglmeier M."/>
            <person name="Klingl A."/>
            <person name="Woyke T."/>
            <person name="Ryan C.M."/>
            <person name="Banfield J.F."/>
        </authorList>
    </citation>
    <scope>NUCLEOTIDE SEQUENCE [LARGE SCALE GENOMIC DNA]</scope>
</reference>
<comment type="caution">
    <text evidence="12">The sequence shown here is derived from an EMBL/GenBank/DDBJ whole genome shotgun (WGS) entry which is preliminary data.</text>
</comment>
<dbReference type="SUPFAM" id="SSF81301">
    <property type="entry name" value="Nucleotidyltransferase"/>
    <property type="match status" value="1"/>
</dbReference>
<dbReference type="SUPFAM" id="SSF81891">
    <property type="entry name" value="Poly A polymerase C-terminal region-like"/>
    <property type="match status" value="1"/>
</dbReference>
<proteinExistence type="inferred from homology"/>
<dbReference type="Proteomes" id="UP000230758">
    <property type="component" value="Unassembled WGS sequence"/>
</dbReference>
<keyword evidence="5" id="KW-0479">Metal-binding</keyword>
<dbReference type="Gene3D" id="1.10.3090.10">
    <property type="entry name" value="cca-adding enzyme, domain 2"/>
    <property type="match status" value="1"/>
</dbReference>
<dbReference type="CDD" id="cd00077">
    <property type="entry name" value="HDc"/>
    <property type="match status" value="1"/>
</dbReference>
<dbReference type="Gene3D" id="1.10.246.80">
    <property type="match status" value="1"/>
</dbReference>
<name>A0A2M7WRI6_9BACT</name>
<dbReference type="InterPro" id="IPR002646">
    <property type="entry name" value="PolA_pol_head_dom"/>
</dbReference>
<keyword evidence="6" id="KW-0547">Nucleotide-binding</keyword>
<keyword evidence="7" id="KW-0460">Magnesium</keyword>
<evidence type="ECO:0008006" key="14">
    <source>
        <dbReference type="Google" id="ProtNLM"/>
    </source>
</evidence>
<evidence type="ECO:0000259" key="10">
    <source>
        <dbReference type="Pfam" id="PF01966"/>
    </source>
</evidence>
<dbReference type="GO" id="GO:0000166">
    <property type="term" value="F:nucleotide binding"/>
    <property type="evidence" value="ECO:0007669"/>
    <property type="project" value="UniProtKB-KW"/>
</dbReference>
<dbReference type="Pfam" id="PF12627">
    <property type="entry name" value="PolyA_pol_RNAbd"/>
    <property type="match status" value="1"/>
</dbReference>
<dbReference type="CDD" id="cd05398">
    <property type="entry name" value="NT_ClassII-CCAase"/>
    <property type="match status" value="1"/>
</dbReference>
<protein>
    <recommendedName>
        <fullName evidence="14">HD domain-containing protein</fullName>
    </recommendedName>
</protein>
<dbReference type="EMBL" id="PFXF01000025">
    <property type="protein sequence ID" value="PJA32620.1"/>
    <property type="molecule type" value="Genomic_DNA"/>
</dbReference>
<evidence type="ECO:0000256" key="4">
    <source>
        <dbReference type="ARBA" id="ARBA00022695"/>
    </source>
</evidence>
<evidence type="ECO:0000256" key="3">
    <source>
        <dbReference type="ARBA" id="ARBA00022694"/>
    </source>
</evidence>
<feature type="domain" description="Poly A polymerase head" evidence="9">
    <location>
        <begin position="52"/>
        <end position="177"/>
    </location>
</feature>
<dbReference type="InterPro" id="IPR043519">
    <property type="entry name" value="NT_sf"/>
</dbReference>
<feature type="domain" description="tRNA nucleotidyltransferase/poly(A) polymerase RNA and SrmB- binding" evidence="11">
    <location>
        <begin position="204"/>
        <end position="264"/>
    </location>
</feature>
<dbReference type="InterPro" id="IPR006674">
    <property type="entry name" value="HD_domain"/>
</dbReference>
<feature type="domain" description="HD" evidence="10">
    <location>
        <begin position="283"/>
        <end position="371"/>
    </location>
</feature>
<dbReference type="GO" id="GO:0046872">
    <property type="term" value="F:metal ion binding"/>
    <property type="evidence" value="ECO:0007669"/>
    <property type="project" value="UniProtKB-KW"/>
</dbReference>
<dbReference type="InterPro" id="IPR032828">
    <property type="entry name" value="PolyA_RNA-bd"/>
</dbReference>
<evidence type="ECO:0000259" key="11">
    <source>
        <dbReference type="Pfam" id="PF12627"/>
    </source>
</evidence>
<evidence type="ECO:0000256" key="5">
    <source>
        <dbReference type="ARBA" id="ARBA00022723"/>
    </source>
</evidence>
<organism evidence="12 13">
    <name type="scientific">Candidatus Zambryskibacteria bacterium CG_4_9_14_3_um_filter_42_15</name>
    <dbReference type="NCBI Taxonomy" id="1975112"/>
    <lineage>
        <taxon>Bacteria</taxon>
        <taxon>Candidatus Zambryskiibacteriota</taxon>
    </lineage>
</organism>
<dbReference type="Pfam" id="PF01743">
    <property type="entry name" value="PolyA_pol"/>
    <property type="match status" value="1"/>
</dbReference>
<evidence type="ECO:0000256" key="8">
    <source>
        <dbReference type="RuleBase" id="RU003953"/>
    </source>
</evidence>
<gene>
    <name evidence="12" type="ORF">CO185_02235</name>
</gene>
<keyword evidence="2 8" id="KW-0808">Transferase</keyword>
<keyword evidence="4" id="KW-0548">Nucleotidyltransferase</keyword>